<keyword evidence="2" id="KW-0805">Transcription regulation</keyword>
<evidence type="ECO:0000256" key="2">
    <source>
        <dbReference type="ARBA" id="ARBA00023015"/>
    </source>
</evidence>
<dbReference type="PRINTS" id="PR00039">
    <property type="entry name" value="HTHLYSR"/>
</dbReference>
<evidence type="ECO:0000256" key="1">
    <source>
        <dbReference type="ARBA" id="ARBA00009437"/>
    </source>
</evidence>
<dbReference type="InterPro" id="IPR036388">
    <property type="entry name" value="WH-like_DNA-bd_sf"/>
</dbReference>
<keyword evidence="4" id="KW-0804">Transcription</keyword>
<dbReference type="PANTHER" id="PTHR30346">
    <property type="entry name" value="TRANSCRIPTIONAL DUAL REGULATOR HCAR-RELATED"/>
    <property type="match status" value="1"/>
</dbReference>
<dbReference type="CDD" id="cd05466">
    <property type="entry name" value="PBP2_LTTR_substrate"/>
    <property type="match status" value="1"/>
</dbReference>
<evidence type="ECO:0000256" key="3">
    <source>
        <dbReference type="ARBA" id="ARBA00023125"/>
    </source>
</evidence>
<evidence type="ECO:0000313" key="7">
    <source>
        <dbReference type="Proteomes" id="UP000031967"/>
    </source>
</evidence>
<evidence type="ECO:0000259" key="5">
    <source>
        <dbReference type="PROSITE" id="PS50931"/>
    </source>
</evidence>
<gene>
    <name evidence="6" type="ORF">SD70_23080</name>
</gene>
<dbReference type="Gene3D" id="1.10.10.10">
    <property type="entry name" value="Winged helix-like DNA-binding domain superfamily/Winged helix DNA-binding domain"/>
    <property type="match status" value="1"/>
</dbReference>
<proteinExistence type="inferred from homology"/>
<name>A0ABR5AD14_9BACL</name>
<dbReference type="SUPFAM" id="SSF46785">
    <property type="entry name" value="Winged helix' DNA-binding domain"/>
    <property type="match status" value="1"/>
</dbReference>
<dbReference type="Gene3D" id="3.40.190.290">
    <property type="match status" value="1"/>
</dbReference>
<comment type="caution">
    <text evidence="6">The sequence shown here is derived from an EMBL/GenBank/DDBJ whole genome shotgun (WGS) entry which is preliminary data.</text>
</comment>
<dbReference type="InterPro" id="IPR036390">
    <property type="entry name" value="WH_DNA-bd_sf"/>
</dbReference>
<organism evidence="6 7">
    <name type="scientific">Gordoniibacillus kamchatkensis</name>
    <dbReference type="NCBI Taxonomy" id="1590651"/>
    <lineage>
        <taxon>Bacteria</taxon>
        <taxon>Bacillati</taxon>
        <taxon>Bacillota</taxon>
        <taxon>Bacilli</taxon>
        <taxon>Bacillales</taxon>
        <taxon>Paenibacillaceae</taxon>
        <taxon>Gordoniibacillus</taxon>
    </lineage>
</organism>
<dbReference type="InterPro" id="IPR000847">
    <property type="entry name" value="LysR_HTH_N"/>
</dbReference>
<keyword evidence="7" id="KW-1185">Reference proteome</keyword>
<dbReference type="PANTHER" id="PTHR30346:SF31">
    <property type="entry name" value="LYSR SUBSTRATE-BINDING"/>
    <property type="match status" value="1"/>
</dbReference>
<accession>A0ABR5AD14</accession>
<comment type="similarity">
    <text evidence="1">Belongs to the LysR transcriptional regulatory family.</text>
</comment>
<evidence type="ECO:0000313" key="6">
    <source>
        <dbReference type="EMBL" id="KIL38940.1"/>
    </source>
</evidence>
<dbReference type="SUPFAM" id="SSF53850">
    <property type="entry name" value="Periplasmic binding protein-like II"/>
    <property type="match status" value="1"/>
</dbReference>
<dbReference type="EMBL" id="JXAK01000047">
    <property type="protein sequence ID" value="KIL38940.1"/>
    <property type="molecule type" value="Genomic_DNA"/>
</dbReference>
<dbReference type="InterPro" id="IPR005119">
    <property type="entry name" value="LysR_subst-bd"/>
</dbReference>
<dbReference type="PROSITE" id="PS50931">
    <property type="entry name" value="HTH_LYSR"/>
    <property type="match status" value="1"/>
</dbReference>
<keyword evidence="3" id="KW-0238">DNA-binding</keyword>
<dbReference type="Pfam" id="PF00126">
    <property type="entry name" value="HTH_1"/>
    <property type="match status" value="1"/>
</dbReference>
<feature type="domain" description="HTH lysR-type" evidence="5">
    <location>
        <begin position="1"/>
        <end position="58"/>
    </location>
</feature>
<reference evidence="6 7" key="1">
    <citation type="submission" date="2014-12" db="EMBL/GenBank/DDBJ databases">
        <title>Draft genome sequence of Paenibacillus kamchatkensis strain B-2647.</title>
        <authorList>
            <person name="Karlyshev A.V."/>
            <person name="Kudryashova E.B."/>
        </authorList>
    </citation>
    <scope>NUCLEOTIDE SEQUENCE [LARGE SCALE GENOMIC DNA]</scope>
    <source>
        <strain evidence="6 7">VKM B-2647</strain>
    </source>
</reference>
<dbReference type="Proteomes" id="UP000031967">
    <property type="component" value="Unassembled WGS sequence"/>
</dbReference>
<dbReference type="Pfam" id="PF03466">
    <property type="entry name" value="LysR_substrate"/>
    <property type="match status" value="1"/>
</dbReference>
<protein>
    <submittedName>
        <fullName evidence="6">LysR family transcriptional regulator</fullName>
    </submittedName>
</protein>
<sequence length="291" mass="33221">MELRQLEYFVAVCEELHFSKAAEKLGISQPNLSLQIKALEAHVGLPLFERIGKRTVLTDAGAVLLKHCRSLFTNLQNAYDEIGELRDFEGCQLAVGVIPSELDYRLTPLFIDFLHQFPKNRLRLYSTVEVVKLVLDMAIDIGITLNPAPDHRLRVRPLAKEAYGLIVSDRHELADRESISLAELKGLPMIMYPKGYWGRELVEKYCRDYGFELDTVVETTSNPSLFRFVRENIGATVQTYPLAKAINDPKLRFIKIEDHPPVRETSIVHRADKYLGRAAQSFIRLAEQQLK</sequence>
<evidence type="ECO:0000256" key="4">
    <source>
        <dbReference type="ARBA" id="ARBA00023163"/>
    </source>
</evidence>